<feature type="compositionally biased region" description="Basic and acidic residues" evidence="5">
    <location>
        <begin position="80"/>
        <end position="90"/>
    </location>
</feature>
<dbReference type="EC" id="2.1.1.-" evidence="7"/>
<evidence type="ECO:0000256" key="4">
    <source>
        <dbReference type="ARBA" id="ARBA00022691"/>
    </source>
</evidence>
<evidence type="ECO:0000256" key="5">
    <source>
        <dbReference type="SAM" id="MobiDB-lite"/>
    </source>
</evidence>
<evidence type="ECO:0000313" key="8">
    <source>
        <dbReference type="Proteomes" id="UP001168575"/>
    </source>
</evidence>
<organism evidence="7 8">
    <name type="scientific">Phoenicibacter congonensis</name>
    <dbReference type="NCBI Taxonomy" id="1944646"/>
    <lineage>
        <taxon>Bacteria</taxon>
        <taxon>Bacillati</taxon>
        <taxon>Actinomycetota</taxon>
        <taxon>Coriobacteriia</taxon>
        <taxon>Eggerthellales</taxon>
        <taxon>Eggerthellaceae</taxon>
        <taxon>Phoenicibacter</taxon>
    </lineage>
</organism>
<proteinExistence type="inferred from homology"/>
<dbReference type="PIRSF" id="PIRSF015855">
    <property type="entry name" value="TypeIII_Mtase_mKpnI"/>
    <property type="match status" value="1"/>
</dbReference>
<dbReference type="InterPro" id="IPR002295">
    <property type="entry name" value="N4/N6-MTase_EcoPI_Mod-like"/>
</dbReference>
<evidence type="ECO:0000256" key="3">
    <source>
        <dbReference type="ARBA" id="ARBA00022679"/>
    </source>
</evidence>
<dbReference type="GO" id="GO:0003677">
    <property type="term" value="F:DNA binding"/>
    <property type="evidence" value="ECO:0007669"/>
    <property type="project" value="InterPro"/>
</dbReference>
<dbReference type="PROSITE" id="PS00092">
    <property type="entry name" value="N6_MTASE"/>
    <property type="match status" value="1"/>
</dbReference>
<sequence length="660" mass="74935">MADIEKMDLASENPVDDRLNKLKELMPEVFSESGIDFDKLRLELGDEVDEGQERYAFTWPGKADAIRQSQTVSTATLRPCPEKSRSRDGEDGSFDSNNIYIEGDNLEVLKLLQRGYHGKVKMIYIDPPYNTGKDFVYKDKFGDTIKNYKEQAGLSNQANADTSGRYHSDWCSMMYPRLKLARELLSEDGILFISIDDIEERNLRNIADEVFGETNFIGTIVWNKRVPKNDNKGLGNIHEYVIAYSRCPVDCQLLMKKDGIDDVYAFLKQLKLQHVPIPEAEKRLKAFYSERQYDRGITLYNCLDENYRPWGKINMSWPNANTFGPRYDVLHPETKRPVKVPDRGWRWKQDTFNEQLSLGPVVKRYDGSYVVGGIWFAADEKTQPSSIKYLDDVSDMLLRSILSFKSDGGVELEGLFEGKSYFSYPKPTSLLQVLLSAMKIKDGIFVDFFSGSAASADALMRLNAQDGGERRMISVQLPETCAEGTVAKNNGYDNLCQLGEERIRRVGDIIKTELNESNRQLRLGEEPRSLPDIGFRVFALDDSGIERPESGQLVLDVVKSDRTELDIVFEMMLKWGLELTLPVEKSEAAGYPVWSVACDELVCCMSRGLTIEALEAIADMEPRRVLILDSVLDDTLKLNAVQIFKHAGERMGCEIELRTV</sequence>
<keyword evidence="3 7" id="KW-0808">Transferase</keyword>
<dbReference type="InterPro" id="IPR029063">
    <property type="entry name" value="SAM-dependent_MTases_sf"/>
</dbReference>
<dbReference type="PRINTS" id="PR00506">
    <property type="entry name" value="D21N6MTFRASE"/>
</dbReference>
<evidence type="ECO:0000256" key="2">
    <source>
        <dbReference type="ARBA" id="ARBA00022603"/>
    </source>
</evidence>
<dbReference type="Pfam" id="PF01555">
    <property type="entry name" value="N6_N4_Mtase"/>
    <property type="match status" value="1"/>
</dbReference>
<dbReference type="AlphaFoldDB" id="A0AA43UB16"/>
<keyword evidence="8" id="KW-1185">Reference proteome</keyword>
<dbReference type="GO" id="GO:0032259">
    <property type="term" value="P:methylation"/>
    <property type="evidence" value="ECO:0007669"/>
    <property type="project" value="UniProtKB-KW"/>
</dbReference>
<keyword evidence="2 7" id="KW-0489">Methyltransferase</keyword>
<dbReference type="InterPro" id="IPR002941">
    <property type="entry name" value="DNA_methylase_N4/N6"/>
</dbReference>
<dbReference type="EMBL" id="JAUMVS010000039">
    <property type="protein sequence ID" value="MDO4841692.1"/>
    <property type="molecule type" value="Genomic_DNA"/>
</dbReference>
<evidence type="ECO:0000313" key="7">
    <source>
        <dbReference type="EMBL" id="MDO4841692.1"/>
    </source>
</evidence>
<evidence type="ECO:0000256" key="1">
    <source>
        <dbReference type="ARBA" id="ARBA00006594"/>
    </source>
</evidence>
<dbReference type="SUPFAM" id="SSF53335">
    <property type="entry name" value="S-adenosyl-L-methionine-dependent methyltransferases"/>
    <property type="match status" value="1"/>
</dbReference>
<accession>A0AA43UB16</accession>
<name>A0AA43UB16_9ACTN</name>
<reference evidence="7" key="1">
    <citation type="submission" date="2023-07" db="EMBL/GenBank/DDBJ databases">
        <title>Between Cages and Wild: Unraveling the Impact of Captivity on Animal Microbiomes and Antimicrobial Resistance.</title>
        <authorList>
            <person name="Schmartz G.P."/>
            <person name="Rehner J."/>
            <person name="Schuff M.J."/>
            <person name="Becker S.L."/>
            <person name="Kravczyk M."/>
            <person name="Gurevich A."/>
            <person name="Francke R."/>
            <person name="Mueller R."/>
            <person name="Keller V."/>
            <person name="Keller A."/>
        </authorList>
    </citation>
    <scope>NUCLEOTIDE SEQUENCE</scope>
    <source>
        <strain evidence="7">S12M_St_49</strain>
    </source>
</reference>
<dbReference type="InterPro" id="IPR002052">
    <property type="entry name" value="DNA_methylase_N6_adenine_CS"/>
</dbReference>
<protein>
    <submittedName>
        <fullName evidence="7">Site-specific DNA-methyltransferase</fullName>
        <ecNumber evidence="7">2.1.1.-</ecNumber>
    </submittedName>
</protein>
<feature type="region of interest" description="Disordered" evidence="5">
    <location>
        <begin position="70"/>
        <end position="96"/>
    </location>
</feature>
<dbReference type="Gene3D" id="3.40.50.150">
    <property type="entry name" value="Vaccinia Virus protein VP39"/>
    <property type="match status" value="1"/>
</dbReference>
<gene>
    <name evidence="7" type="ORF">Q3982_03330</name>
</gene>
<evidence type="ECO:0000259" key="6">
    <source>
        <dbReference type="Pfam" id="PF01555"/>
    </source>
</evidence>
<comment type="caution">
    <text evidence="7">The sequence shown here is derived from an EMBL/GenBank/DDBJ whole genome shotgun (WGS) entry which is preliminary data.</text>
</comment>
<keyword evidence="4" id="KW-0949">S-adenosyl-L-methionine</keyword>
<dbReference type="Proteomes" id="UP001168575">
    <property type="component" value="Unassembled WGS sequence"/>
</dbReference>
<feature type="domain" description="DNA methylase N-4/N-6" evidence="6">
    <location>
        <begin position="120"/>
        <end position="464"/>
    </location>
</feature>
<dbReference type="GO" id="GO:0008170">
    <property type="term" value="F:N-methyltransferase activity"/>
    <property type="evidence" value="ECO:0007669"/>
    <property type="project" value="InterPro"/>
</dbReference>
<comment type="similarity">
    <text evidence="1">Belongs to the N(4)/N(6)-methyltransferase family.</text>
</comment>